<keyword evidence="2" id="KW-0489">Methyltransferase</keyword>
<keyword evidence="2" id="KW-0808">Transferase</keyword>
<evidence type="ECO:0000259" key="1">
    <source>
        <dbReference type="Pfam" id="PF05050"/>
    </source>
</evidence>
<proteinExistence type="predicted"/>
<dbReference type="STRING" id="760192.Halhy_5458"/>
<accession>F4KR45</accession>
<feature type="domain" description="Methyltransferase FkbM" evidence="1">
    <location>
        <begin position="41"/>
        <end position="210"/>
    </location>
</feature>
<evidence type="ECO:0000313" key="3">
    <source>
        <dbReference type="Proteomes" id="UP000008461"/>
    </source>
</evidence>
<dbReference type="Proteomes" id="UP000008461">
    <property type="component" value="Chromosome"/>
</dbReference>
<dbReference type="InterPro" id="IPR006342">
    <property type="entry name" value="FkbM_mtfrase"/>
</dbReference>
<dbReference type="PANTHER" id="PTHR36973:SF4">
    <property type="entry name" value="NODULATION PROTEIN"/>
    <property type="match status" value="1"/>
</dbReference>
<dbReference type="PANTHER" id="PTHR36973">
    <property type="entry name" value="SLL1456 PROTEIN-RELATED"/>
    <property type="match status" value="1"/>
</dbReference>
<dbReference type="eggNOG" id="COG2242">
    <property type="taxonomic scope" value="Bacteria"/>
</dbReference>
<protein>
    <submittedName>
        <fullName evidence="2">Methyltransferase FkbM family</fullName>
    </submittedName>
</protein>
<reference evidence="2 3" key="1">
    <citation type="journal article" date="2011" name="Stand. Genomic Sci.">
        <title>Complete genome sequence of Haliscomenobacter hydrossis type strain (O).</title>
        <authorList>
            <consortium name="US DOE Joint Genome Institute (JGI-PGF)"/>
            <person name="Daligault H."/>
            <person name="Lapidus A."/>
            <person name="Zeytun A."/>
            <person name="Nolan M."/>
            <person name="Lucas S."/>
            <person name="Del Rio T.G."/>
            <person name="Tice H."/>
            <person name="Cheng J.F."/>
            <person name="Tapia R."/>
            <person name="Han C."/>
            <person name="Goodwin L."/>
            <person name="Pitluck S."/>
            <person name="Liolios K."/>
            <person name="Pagani I."/>
            <person name="Ivanova N."/>
            <person name="Huntemann M."/>
            <person name="Mavromatis K."/>
            <person name="Mikhailova N."/>
            <person name="Pati A."/>
            <person name="Chen A."/>
            <person name="Palaniappan K."/>
            <person name="Land M."/>
            <person name="Hauser L."/>
            <person name="Brambilla E.M."/>
            <person name="Rohde M."/>
            <person name="Verbarg S."/>
            <person name="Goker M."/>
            <person name="Bristow J."/>
            <person name="Eisen J.A."/>
            <person name="Markowitz V."/>
            <person name="Hugenholtz P."/>
            <person name="Kyrpides N.C."/>
            <person name="Klenk H.P."/>
            <person name="Woyke T."/>
        </authorList>
    </citation>
    <scope>NUCLEOTIDE SEQUENCE [LARGE SCALE GENOMIC DNA]</scope>
    <source>
        <strain evidence="3">ATCC 27775 / DSM 1100 / LMG 10767 / O</strain>
    </source>
</reference>
<organism evidence="2 3">
    <name type="scientific">Haliscomenobacter hydrossis (strain ATCC 27775 / DSM 1100 / LMG 10767 / O)</name>
    <dbReference type="NCBI Taxonomy" id="760192"/>
    <lineage>
        <taxon>Bacteria</taxon>
        <taxon>Pseudomonadati</taxon>
        <taxon>Bacteroidota</taxon>
        <taxon>Saprospiria</taxon>
        <taxon>Saprospirales</taxon>
        <taxon>Haliscomenobacteraceae</taxon>
        <taxon>Haliscomenobacter</taxon>
    </lineage>
</organism>
<name>F4KR45_HALH1</name>
<dbReference type="NCBIfam" id="TIGR01444">
    <property type="entry name" value="fkbM_fam"/>
    <property type="match status" value="1"/>
</dbReference>
<dbReference type="Pfam" id="PF05050">
    <property type="entry name" value="Methyltransf_21"/>
    <property type="match status" value="1"/>
</dbReference>
<evidence type="ECO:0000313" key="2">
    <source>
        <dbReference type="EMBL" id="AEE53283.1"/>
    </source>
</evidence>
<gene>
    <name evidence="2" type="ordered locus">Halhy_5458</name>
</gene>
<dbReference type="InterPro" id="IPR029063">
    <property type="entry name" value="SAM-dependent_MTases_sf"/>
</dbReference>
<sequence length="239" mass="27419">MKALIQKFLKKRGFYITQYPDEDMSRRMKIISTNHIDVVFDVGANIGQYARKMRAYGYNKKIISFEPLHSAFEQLKIVAAKDNNWILNNYALGDEDVKSVINISDNSYSSSILNILPTHLDSAPQSKYIAKEEIEIKKIDTIFDSFCNNGDNVMVKIDTQGYEKNVIDGATASLDKIKVIQLEMSILPLYENEMLYMDMINYLDKQGFQLFSLENGFSDENTGQLLQVDGIFVQKRRHA</sequence>
<dbReference type="HOGENOM" id="CLU_068034_2_1_10"/>
<reference key="2">
    <citation type="submission" date="2011-04" db="EMBL/GenBank/DDBJ databases">
        <title>Complete sequence of chromosome of Haliscomenobacter hydrossis DSM 1100.</title>
        <authorList>
            <consortium name="US DOE Joint Genome Institute (JGI-PGF)"/>
            <person name="Lucas S."/>
            <person name="Han J."/>
            <person name="Lapidus A."/>
            <person name="Bruce D."/>
            <person name="Goodwin L."/>
            <person name="Pitluck S."/>
            <person name="Peters L."/>
            <person name="Kyrpides N."/>
            <person name="Mavromatis K."/>
            <person name="Ivanova N."/>
            <person name="Ovchinnikova G."/>
            <person name="Pagani I."/>
            <person name="Daligault H."/>
            <person name="Detter J.C."/>
            <person name="Han C."/>
            <person name="Land M."/>
            <person name="Hauser L."/>
            <person name="Markowitz V."/>
            <person name="Cheng J.-F."/>
            <person name="Hugenholtz P."/>
            <person name="Woyke T."/>
            <person name="Wu D."/>
            <person name="Verbarg S."/>
            <person name="Frueling A."/>
            <person name="Brambilla E."/>
            <person name="Klenk H.-P."/>
            <person name="Eisen J.A."/>
        </authorList>
    </citation>
    <scope>NUCLEOTIDE SEQUENCE</scope>
    <source>
        <strain>DSM 1100</strain>
    </source>
</reference>
<dbReference type="GO" id="GO:0032259">
    <property type="term" value="P:methylation"/>
    <property type="evidence" value="ECO:0007669"/>
    <property type="project" value="UniProtKB-KW"/>
</dbReference>
<dbReference type="GO" id="GO:0008171">
    <property type="term" value="F:O-methyltransferase activity"/>
    <property type="evidence" value="ECO:0007669"/>
    <property type="project" value="TreeGrafter"/>
</dbReference>
<dbReference type="KEGG" id="hhy:Halhy_5458"/>
<dbReference type="AlphaFoldDB" id="F4KR45"/>
<dbReference type="EMBL" id="CP002691">
    <property type="protein sequence ID" value="AEE53283.1"/>
    <property type="molecule type" value="Genomic_DNA"/>
</dbReference>
<dbReference type="OrthoDB" id="9812600at2"/>
<dbReference type="SUPFAM" id="SSF53335">
    <property type="entry name" value="S-adenosyl-L-methionine-dependent methyltransferases"/>
    <property type="match status" value="1"/>
</dbReference>
<dbReference type="InterPro" id="IPR053188">
    <property type="entry name" value="FkbM_Methyltransferase"/>
</dbReference>
<keyword evidence="3" id="KW-1185">Reference proteome</keyword>
<dbReference type="Gene3D" id="3.40.50.150">
    <property type="entry name" value="Vaccinia Virus protein VP39"/>
    <property type="match status" value="1"/>
</dbReference>